<dbReference type="PROSITE" id="PS51203">
    <property type="entry name" value="CS"/>
    <property type="match status" value="1"/>
</dbReference>
<feature type="compositionally biased region" description="Low complexity" evidence="8">
    <location>
        <begin position="726"/>
        <end position="735"/>
    </location>
</feature>
<dbReference type="InterPro" id="IPR000719">
    <property type="entry name" value="Prot_kinase_dom"/>
</dbReference>
<evidence type="ECO:0000256" key="6">
    <source>
        <dbReference type="PIRSR" id="PIRSR630616-2"/>
    </source>
</evidence>
<keyword evidence="4" id="KW-0418">Kinase</keyword>
<feature type="chain" id="PRO_5005601615" evidence="9">
    <location>
        <begin position="20"/>
        <end position="787"/>
    </location>
</feature>
<sequence length="787" mass="83822">MGWLPSLAALVATLASAFASSMLEAATAQPAALELLAAPGIEPGEEDVLLSLERGWFESAKRVLALMRERDAPVAAMASVRASATNIRDQATEIINLMRTGANAEETVVTTAFQWAQRPEFVYLNVKFSSRIDGPVTCLNVDNERLEFGNEPAGNGTAGTLFFEGTGRQKPKLFRLNLTLHGAILPENSSWSFASVGRMSITIAKATHETWPRLLLTKVKPKNMHVWHDRQHVADAEVKKEKEDRKKEREAGAKEAPKPPPPLASPTPPSNAPPPSPEAPSEPADGAKAAAAASDAPPVPFEDGQGSAESLHSTMFGPSTTLCKAEAKDVFPDKYENGRFKHMGTVGRGAFSVVFKAKDSKVGGEVAVKAVQMPKDEQTRKALKKEIEILKQLDHPGIVKLHENVECMDGVLHLVPETAPEGEQVPETAPEGEQVPETAPEGEQESTLGGTAGYMAPEMLAVDLALRRGTAISPEMIAGLSAPALDIFSLGRILYFLLTGVHPSSGFQFEKLESFSRSLARPFSAKKGTGTKRFQMRKNLSTGAQALIVALTAEVASERPAAASPAIRKWLLMMELRRELVSAQVLKSKKFHPDVDSGVLAIPVSEFEERGSVAMPPPDAPEPEPATEPVPELAPETALEPATEPVPEPAPAPDPMPETVPETAPETAALRSEIEKLCDTLAARLPKNVKIPPSLFPPALPTPAQLQASDLLSLPPDPKPPPSSPEGPSAATESAPVDEEHSPDVADEPKADEAREDAKVKAGGSGELVASLAAAKVKRKAGGKKKA</sequence>
<reference evidence="13" key="1">
    <citation type="journal article" date="2015" name="PLoS Genet.">
        <title>Genome Sequence and Transcriptome Analyses of Chrysochromulina tobin: Metabolic Tools for Enhanced Algal Fitness in the Prominent Order Prymnesiales (Haptophyceae).</title>
        <authorList>
            <person name="Hovde B.T."/>
            <person name="Deodato C.R."/>
            <person name="Hunsperger H.M."/>
            <person name="Ryken S.A."/>
            <person name="Yost W."/>
            <person name="Jha R.K."/>
            <person name="Patterson J."/>
            <person name="Monnat R.J. Jr."/>
            <person name="Barlow S.B."/>
            <person name="Starkenburg S.R."/>
            <person name="Cattolico R.A."/>
        </authorList>
    </citation>
    <scope>NUCLEOTIDE SEQUENCE</scope>
    <source>
        <strain evidence="13">CCMP291</strain>
    </source>
</reference>
<feature type="region of interest" description="Disordered" evidence="8">
    <location>
        <begin position="226"/>
        <end position="313"/>
    </location>
</feature>
<feature type="compositionally biased region" description="Basic residues" evidence="8">
    <location>
        <begin position="776"/>
        <end position="787"/>
    </location>
</feature>
<feature type="compositionally biased region" description="Pro residues" evidence="8">
    <location>
        <begin position="258"/>
        <end position="280"/>
    </location>
</feature>
<dbReference type="SMART" id="SM00220">
    <property type="entry name" value="S_TKc"/>
    <property type="match status" value="1"/>
</dbReference>
<dbReference type="SUPFAM" id="SSF49764">
    <property type="entry name" value="HSP20-like chaperones"/>
    <property type="match status" value="1"/>
</dbReference>
<dbReference type="InterPro" id="IPR011009">
    <property type="entry name" value="Kinase-like_dom_sf"/>
</dbReference>
<dbReference type="OrthoDB" id="204603at2759"/>
<feature type="compositionally biased region" description="Basic and acidic residues" evidence="8">
    <location>
        <begin position="738"/>
        <end position="760"/>
    </location>
</feature>
<evidence type="ECO:0000256" key="7">
    <source>
        <dbReference type="PROSITE-ProRule" id="PRU10141"/>
    </source>
</evidence>
<keyword evidence="13" id="KW-1185">Reference proteome</keyword>
<evidence type="ECO:0000256" key="5">
    <source>
        <dbReference type="ARBA" id="ARBA00022840"/>
    </source>
</evidence>
<feature type="binding site" evidence="6 7">
    <location>
        <position position="369"/>
    </location>
    <ligand>
        <name>ATP</name>
        <dbReference type="ChEBI" id="CHEBI:30616"/>
    </ligand>
</feature>
<keyword evidence="5 6" id="KW-0067">ATP-binding</keyword>
<gene>
    <name evidence="12" type="ORF">Ctob_007193</name>
</gene>
<dbReference type="PROSITE" id="PS00107">
    <property type="entry name" value="PROTEIN_KINASE_ATP"/>
    <property type="match status" value="1"/>
</dbReference>
<feature type="region of interest" description="Disordered" evidence="8">
    <location>
        <begin position="689"/>
        <end position="787"/>
    </location>
</feature>
<dbReference type="SUPFAM" id="SSF56112">
    <property type="entry name" value="Protein kinase-like (PK-like)"/>
    <property type="match status" value="1"/>
</dbReference>
<keyword evidence="3 6" id="KW-0547">Nucleotide-binding</keyword>
<feature type="non-terminal residue" evidence="12">
    <location>
        <position position="787"/>
    </location>
</feature>
<feature type="compositionally biased region" description="Pro residues" evidence="8">
    <location>
        <begin position="715"/>
        <end position="725"/>
    </location>
</feature>
<evidence type="ECO:0000256" key="3">
    <source>
        <dbReference type="ARBA" id="ARBA00022741"/>
    </source>
</evidence>
<dbReference type="InterPro" id="IPR017441">
    <property type="entry name" value="Protein_kinase_ATP_BS"/>
</dbReference>
<evidence type="ECO:0000313" key="13">
    <source>
        <dbReference type="Proteomes" id="UP000037460"/>
    </source>
</evidence>
<keyword evidence="1" id="KW-0723">Serine/threonine-protein kinase</keyword>
<evidence type="ECO:0000259" key="10">
    <source>
        <dbReference type="PROSITE" id="PS50011"/>
    </source>
</evidence>
<evidence type="ECO:0000256" key="4">
    <source>
        <dbReference type="ARBA" id="ARBA00022777"/>
    </source>
</evidence>
<protein>
    <submittedName>
        <fullName evidence="12">Cs domain-containing protein</fullName>
    </submittedName>
</protein>
<proteinExistence type="predicted"/>
<feature type="compositionally biased region" description="Pro residues" evidence="8">
    <location>
        <begin position="615"/>
        <end position="628"/>
    </location>
</feature>
<evidence type="ECO:0000313" key="12">
    <source>
        <dbReference type="EMBL" id="KOO22694.1"/>
    </source>
</evidence>
<feature type="compositionally biased region" description="Basic and acidic residues" evidence="8">
    <location>
        <begin position="226"/>
        <end position="257"/>
    </location>
</feature>
<feature type="signal peptide" evidence="9">
    <location>
        <begin position="1"/>
        <end position="19"/>
    </location>
</feature>
<evidence type="ECO:0000256" key="8">
    <source>
        <dbReference type="SAM" id="MobiDB-lite"/>
    </source>
</evidence>
<organism evidence="12 13">
    <name type="scientific">Chrysochromulina tobinii</name>
    <dbReference type="NCBI Taxonomy" id="1460289"/>
    <lineage>
        <taxon>Eukaryota</taxon>
        <taxon>Haptista</taxon>
        <taxon>Haptophyta</taxon>
        <taxon>Prymnesiophyceae</taxon>
        <taxon>Prymnesiales</taxon>
        <taxon>Chrysochromulinaceae</taxon>
        <taxon>Chrysochromulina</taxon>
    </lineage>
</organism>
<feature type="domain" description="CS" evidence="11">
    <location>
        <begin position="108"/>
        <end position="215"/>
    </location>
</feature>
<feature type="compositionally biased region" description="Low complexity" evidence="8">
    <location>
        <begin position="281"/>
        <end position="296"/>
    </location>
</feature>
<feature type="domain" description="Protein kinase" evidence="10">
    <location>
        <begin position="340"/>
        <end position="571"/>
    </location>
</feature>
<feature type="compositionally biased region" description="Pro residues" evidence="8">
    <location>
        <begin position="644"/>
        <end position="658"/>
    </location>
</feature>
<feature type="binding site" evidence="6">
    <location>
        <begin position="417"/>
        <end position="419"/>
    </location>
    <ligand>
        <name>ATP</name>
        <dbReference type="ChEBI" id="CHEBI:30616"/>
    </ligand>
</feature>
<feature type="region of interest" description="Disordered" evidence="8">
    <location>
        <begin position="609"/>
        <end position="673"/>
    </location>
</feature>
<feature type="compositionally biased region" description="Low complexity" evidence="8">
    <location>
        <begin position="702"/>
        <end position="714"/>
    </location>
</feature>
<dbReference type="AlphaFoldDB" id="A0A0M0J7X0"/>
<keyword evidence="2" id="KW-0808">Transferase</keyword>
<evidence type="ECO:0000256" key="1">
    <source>
        <dbReference type="ARBA" id="ARBA00022527"/>
    </source>
</evidence>
<feature type="compositionally biased region" description="Low complexity" evidence="8">
    <location>
        <begin position="629"/>
        <end position="643"/>
    </location>
</feature>
<evidence type="ECO:0000256" key="2">
    <source>
        <dbReference type="ARBA" id="ARBA00022679"/>
    </source>
</evidence>
<dbReference type="Gene3D" id="2.60.40.790">
    <property type="match status" value="1"/>
</dbReference>
<dbReference type="InterPro" id="IPR008978">
    <property type="entry name" value="HSP20-like_chaperone"/>
</dbReference>
<name>A0A0M0J7X0_9EUKA</name>
<evidence type="ECO:0000256" key="9">
    <source>
        <dbReference type="SAM" id="SignalP"/>
    </source>
</evidence>
<dbReference type="Gene3D" id="3.30.200.20">
    <property type="entry name" value="Phosphorylase Kinase, domain 1"/>
    <property type="match status" value="1"/>
</dbReference>
<evidence type="ECO:0000259" key="11">
    <source>
        <dbReference type="PROSITE" id="PS51203"/>
    </source>
</evidence>
<keyword evidence="9" id="KW-0732">Signal</keyword>
<dbReference type="PROSITE" id="PS50011">
    <property type="entry name" value="PROTEIN_KINASE_DOM"/>
    <property type="match status" value="1"/>
</dbReference>
<dbReference type="EMBL" id="JWZX01003259">
    <property type="protein sequence ID" value="KOO22694.1"/>
    <property type="molecule type" value="Genomic_DNA"/>
</dbReference>
<accession>A0A0M0J7X0</accession>
<dbReference type="Proteomes" id="UP000037460">
    <property type="component" value="Unassembled WGS sequence"/>
</dbReference>
<dbReference type="GO" id="GO:0004674">
    <property type="term" value="F:protein serine/threonine kinase activity"/>
    <property type="evidence" value="ECO:0007669"/>
    <property type="project" value="UniProtKB-KW"/>
</dbReference>
<feature type="region of interest" description="Disordered" evidence="8">
    <location>
        <begin position="421"/>
        <end position="447"/>
    </location>
</feature>
<dbReference type="Pfam" id="PF00069">
    <property type="entry name" value="Pkinase"/>
    <property type="match status" value="1"/>
</dbReference>
<dbReference type="PANTHER" id="PTHR24350">
    <property type="entry name" value="SERINE/THREONINE-PROTEIN KINASE IAL-RELATED"/>
    <property type="match status" value="1"/>
</dbReference>
<dbReference type="InterPro" id="IPR007052">
    <property type="entry name" value="CS_dom"/>
</dbReference>
<dbReference type="Gene3D" id="1.10.510.10">
    <property type="entry name" value="Transferase(Phosphotransferase) domain 1"/>
    <property type="match status" value="1"/>
</dbReference>
<comment type="caution">
    <text evidence="12">The sequence shown here is derived from an EMBL/GenBank/DDBJ whole genome shotgun (WGS) entry which is preliminary data.</text>
</comment>
<dbReference type="GO" id="GO:0005524">
    <property type="term" value="F:ATP binding"/>
    <property type="evidence" value="ECO:0007669"/>
    <property type="project" value="UniProtKB-UniRule"/>
</dbReference>
<dbReference type="InterPro" id="IPR030616">
    <property type="entry name" value="Aur-like"/>
</dbReference>